<protein>
    <submittedName>
        <fullName evidence="13">Oidioi.mRNA.OKI2018_I69.chr2.g7234.t1.cds</fullName>
    </submittedName>
</protein>
<keyword evidence="5 12" id="KW-1133">Transmembrane helix</keyword>
<proteinExistence type="inferred from homology"/>
<keyword evidence="9 11" id="KW-0739">Sodium transport</keyword>
<evidence type="ECO:0000256" key="12">
    <source>
        <dbReference type="SAM" id="Phobius"/>
    </source>
</evidence>
<comment type="subcellular location">
    <subcellularLocation>
        <location evidence="1">Membrane</location>
        <topology evidence="1">Multi-pass membrane protein</topology>
    </subcellularLocation>
</comment>
<dbReference type="Pfam" id="PF00858">
    <property type="entry name" value="ASC"/>
    <property type="match status" value="2"/>
</dbReference>
<reference evidence="13 14" key="1">
    <citation type="submission" date="2021-04" db="EMBL/GenBank/DDBJ databases">
        <authorList>
            <person name="Bliznina A."/>
        </authorList>
    </citation>
    <scope>NUCLEOTIDE SEQUENCE [LARGE SCALE GENOMIC DNA]</scope>
</reference>
<keyword evidence="2 11" id="KW-0813">Transport</keyword>
<evidence type="ECO:0000256" key="3">
    <source>
        <dbReference type="ARBA" id="ARBA00022461"/>
    </source>
</evidence>
<keyword evidence="4 11" id="KW-0812">Transmembrane</keyword>
<feature type="transmembrane region" description="Helical" evidence="12">
    <location>
        <begin position="18"/>
        <end position="36"/>
    </location>
</feature>
<evidence type="ECO:0000256" key="11">
    <source>
        <dbReference type="RuleBase" id="RU000679"/>
    </source>
</evidence>
<sequence length="271" mass="31133">MNGFSTISNPKNHVFSRISWGILLLLGVTFTVKNIADCFSKYLSYPTITKTSEIPVNASVEAFPKLTICLNSQQSIWKIQKYYPDTYEEILAGLPFLYGSYGDNHGEKFRDFRYKDRSVLDSLDLEKFMNSTSGEMEIIACKFLNRDCRDSWDKILTIYGTCLVFTPSSELQYFEKYTMKHCQMECLIKEIKTKCHCNAPFFPYLAKIDDLGFCNFTQHSFCVSNQIVAHDNLECQGCELECDSENFVHGNLQYAELDLKSPDHRSDGLDS</sequence>
<evidence type="ECO:0000256" key="7">
    <source>
        <dbReference type="ARBA" id="ARBA00023065"/>
    </source>
</evidence>
<evidence type="ECO:0000256" key="2">
    <source>
        <dbReference type="ARBA" id="ARBA00022448"/>
    </source>
</evidence>
<keyword evidence="6" id="KW-0915">Sodium</keyword>
<keyword evidence="14" id="KW-1185">Reference proteome</keyword>
<name>A0ABN7T5I6_OIKDI</name>
<evidence type="ECO:0000313" key="13">
    <source>
        <dbReference type="EMBL" id="CAG5113091.1"/>
    </source>
</evidence>
<dbReference type="Proteomes" id="UP001158576">
    <property type="component" value="Chromosome 2"/>
</dbReference>
<dbReference type="InterPro" id="IPR001873">
    <property type="entry name" value="ENaC"/>
</dbReference>
<evidence type="ECO:0000256" key="4">
    <source>
        <dbReference type="ARBA" id="ARBA00022692"/>
    </source>
</evidence>
<evidence type="ECO:0000256" key="1">
    <source>
        <dbReference type="ARBA" id="ARBA00004141"/>
    </source>
</evidence>
<keyword evidence="3 11" id="KW-0894">Sodium channel</keyword>
<evidence type="ECO:0000256" key="9">
    <source>
        <dbReference type="ARBA" id="ARBA00023201"/>
    </source>
</evidence>
<accession>A0ABN7T5I6</accession>
<evidence type="ECO:0000256" key="5">
    <source>
        <dbReference type="ARBA" id="ARBA00022989"/>
    </source>
</evidence>
<dbReference type="PANTHER" id="PTHR11690">
    <property type="entry name" value="AMILORIDE-SENSITIVE SODIUM CHANNEL-RELATED"/>
    <property type="match status" value="1"/>
</dbReference>
<keyword evidence="8 12" id="KW-0472">Membrane</keyword>
<comment type="similarity">
    <text evidence="11">Belongs to the amiloride-sensitive sodium channel (TC 1.A.6) family.</text>
</comment>
<dbReference type="EMBL" id="OU015567">
    <property type="protein sequence ID" value="CAG5113091.1"/>
    <property type="molecule type" value="Genomic_DNA"/>
</dbReference>
<evidence type="ECO:0000256" key="10">
    <source>
        <dbReference type="ARBA" id="ARBA00023303"/>
    </source>
</evidence>
<organism evidence="13 14">
    <name type="scientific">Oikopleura dioica</name>
    <name type="common">Tunicate</name>
    <dbReference type="NCBI Taxonomy" id="34765"/>
    <lineage>
        <taxon>Eukaryota</taxon>
        <taxon>Metazoa</taxon>
        <taxon>Chordata</taxon>
        <taxon>Tunicata</taxon>
        <taxon>Appendicularia</taxon>
        <taxon>Copelata</taxon>
        <taxon>Oikopleuridae</taxon>
        <taxon>Oikopleura</taxon>
    </lineage>
</organism>
<keyword evidence="10 11" id="KW-0407">Ion channel</keyword>
<evidence type="ECO:0000313" key="14">
    <source>
        <dbReference type="Proteomes" id="UP001158576"/>
    </source>
</evidence>
<gene>
    <name evidence="13" type="ORF">OKIOD_LOCUS15999</name>
</gene>
<keyword evidence="7 11" id="KW-0406">Ion transport</keyword>
<dbReference type="Gene3D" id="1.10.287.820">
    <property type="entry name" value="Acid-sensing ion channel domain"/>
    <property type="match status" value="1"/>
</dbReference>
<evidence type="ECO:0000256" key="6">
    <source>
        <dbReference type="ARBA" id="ARBA00023053"/>
    </source>
</evidence>
<evidence type="ECO:0000256" key="8">
    <source>
        <dbReference type="ARBA" id="ARBA00023136"/>
    </source>
</evidence>